<dbReference type="GO" id="GO:0005829">
    <property type="term" value="C:cytosol"/>
    <property type="evidence" value="ECO:0007669"/>
    <property type="project" value="TreeGrafter"/>
</dbReference>
<name>A0A7U8C1V7_NEPCE</name>
<dbReference type="PANTHER" id="PTHR42695:SF5">
    <property type="entry name" value="GLUTAMINE AMIDOTRANSFERASE YLR126C-RELATED"/>
    <property type="match status" value="1"/>
</dbReference>
<dbReference type="CDD" id="cd01741">
    <property type="entry name" value="GATase1_1"/>
    <property type="match status" value="1"/>
</dbReference>
<keyword evidence="2" id="KW-0808">Transferase</keyword>
<dbReference type="Proteomes" id="UP000002171">
    <property type="component" value="Unassembled WGS sequence"/>
</dbReference>
<dbReference type="SUPFAM" id="SSF52317">
    <property type="entry name" value="Class I glutamine amidotransferase-like"/>
    <property type="match status" value="1"/>
</dbReference>
<feature type="domain" description="Glutamine amidotransferase" evidence="1">
    <location>
        <begin position="21"/>
        <end position="188"/>
    </location>
</feature>
<dbReference type="OrthoDB" id="9813383at2"/>
<evidence type="ECO:0000259" key="1">
    <source>
        <dbReference type="Pfam" id="PF00117"/>
    </source>
</evidence>
<dbReference type="PROSITE" id="PS51273">
    <property type="entry name" value="GATASE_TYPE_1"/>
    <property type="match status" value="1"/>
</dbReference>
<accession>A0A7U8C1V7</accession>
<organism evidence="2 3">
    <name type="scientific">Neptuniibacter caesariensis</name>
    <dbReference type="NCBI Taxonomy" id="207954"/>
    <lineage>
        <taxon>Bacteria</taxon>
        <taxon>Pseudomonadati</taxon>
        <taxon>Pseudomonadota</taxon>
        <taxon>Gammaproteobacteria</taxon>
        <taxon>Oceanospirillales</taxon>
        <taxon>Oceanospirillaceae</taxon>
        <taxon>Neptuniibacter</taxon>
    </lineage>
</organism>
<dbReference type="InterPro" id="IPR044992">
    <property type="entry name" value="ChyE-like"/>
</dbReference>
<comment type="caution">
    <text evidence="2">The sequence shown here is derived from an EMBL/GenBank/DDBJ whole genome shotgun (WGS) entry which is preliminary data.</text>
</comment>
<gene>
    <name evidence="2" type="ORF">MED92_02586</name>
</gene>
<reference evidence="2 3" key="1">
    <citation type="submission" date="2006-02" db="EMBL/GenBank/DDBJ databases">
        <authorList>
            <person name="Pinhassi J."/>
            <person name="Pedros-Alio C."/>
            <person name="Ferriera S."/>
            <person name="Johnson J."/>
            <person name="Kravitz S."/>
            <person name="Halpern A."/>
            <person name="Remington K."/>
            <person name="Beeson K."/>
            <person name="Tran B."/>
            <person name="Rogers Y.-H."/>
            <person name="Friedman R."/>
            <person name="Venter J.C."/>
        </authorList>
    </citation>
    <scope>NUCLEOTIDE SEQUENCE [LARGE SCALE GENOMIC DNA]</scope>
    <source>
        <strain evidence="2 3">MED92</strain>
    </source>
</reference>
<dbReference type="AlphaFoldDB" id="A0A7U8C1V7"/>
<keyword evidence="3" id="KW-1185">Reference proteome</keyword>
<dbReference type="Gene3D" id="3.40.50.880">
    <property type="match status" value="1"/>
</dbReference>
<keyword evidence="2" id="KW-0315">Glutamine amidotransferase</keyword>
<dbReference type="PANTHER" id="PTHR42695">
    <property type="entry name" value="GLUTAMINE AMIDOTRANSFERASE YLR126C-RELATED"/>
    <property type="match status" value="1"/>
</dbReference>
<sequence length="241" mass="26700">MKIGILATGITPDELLSEYGSYAEMFVQLFDQAQQRFEYETFDVRDGHFPGGAEQCDGWIITGSKFNVYQNLPWMQQLKSLILEIHAANKPMIGICFGHQIIAEAFGGHVDKYPGGWGVGLHSYELRGETAFINNAPTSFTISAMHQDQVLNKPDNAQVFATSDFCQYAGLIYDDRIITFQAHPEFNVAYEDALVDLRKGSVIPEQTAEQGLSTLREDGAATDSLVVASWMADFLKARAAS</sequence>
<proteinExistence type="predicted"/>
<dbReference type="InterPro" id="IPR017926">
    <property type="entry name" value="GATASE"/>
</dbReference>
<dbReference type="Pfam" id="PF00117">
    <property type="entry name" value="GATase"/>
    <property type="match status" value="1"/>
</dbReference>
<evidence type="ECO:0000313" key="3">
    <source>
        <dbReference type="Proteomes" id="UP000002171"/>
    </source>
</evidence>
<dbReference type="EMBL" id="AAOW01000027">
    <property type="protein sequence ID" value="EAR59955.1"/>
    <property type="molecule type" value="Genomic_DNA"/>
</dbReference>
<dbReference type="InterPro" id="IPR029062">
    <property type="entry name" value="Class_I_gatase-like"/>
</dbReference>
<evidence type="ECO:0000313" key="2">
    <source>
        <dbReference type="EMBL" id="EAR59955.1"/>
    </source>
</evidence>
<protein>
    <submittedName>
        <fullName evidence="2">Glutamine amidotransferase, class I</fullName>
    </submittedName>
</protein>
<dbReference type="GO" id="GO:0016740">
    <property type="term" value="F:transferase activity"/>
    <property type="evidence" value="ECO:0007669"/>
    <property type="project" value="UniProtKB-KW"/>
</dbReference>
<dbReference type="RefSeq" id="WP_007022553.1">
    <property type="nucleotide sequence ID" value="NZ_CH724127.1"/>
</dbReference>